<dbReference type="Pfam" id="PF25581">
    <property type="entry name" value="AsqO_C"/>
    <property type="match status" value="1"/>
</dbReference>
<feature type="chain" id="PRO_5012596836" evidence="1">
    <location>
        <begin position="23"/>
        <end position="375"/>
    </location>
</feature>
<organism evidence="4 5">
    <name type="scientific">Lasallia pustulata</name>
    <dbReference type="NCBI Taxonomy" id="136370"/>
    <lineage>
        <taxon>Eukaryota</taxon>
        <taxon>Fungi</taxon>
        <taxon>Dikarya</taxon>
        <taxon>Ascomycota</taxon>
        <taxon>Pezizomycotina</taxon>
        <taxon>Lecanoromycetes</taxon>
        <taxon>OSLEUM clade</taxon>
        <taxon>Umbilicariomycetidae</taxon>
        <taxon>Umbilicariales</taxon>
        <taxon>Umbilicariaceae</taxon>
        <taxon>Lasallia</taxon>
    </lineage>
</organism>
<accession>A0A1W5D530</accession>
<proteinExistence type="predicted"/>
<feature type="signal peptide" evidence="1">
    <location>
        <begin position="1"/>
        <end position="22"/>
    </location>
</feature>
<evidence type="ECO:0000313" key="4">
    <source>
        <dbReference type="EMBL" id="SLM38141.1"/>
    </source>
</evidence>
<reference evidence="5" key="1">
    <citation type="submission" date="2017-03" db="EMBL/GenBank/DDBJ databases">
        <authorList>
            <person name="Sharma R."/>
            <person name="Thines M."/>
        </authorList>
    </citation>
    <scope>NUCLEOTIDE SEQUENCE [LARGE SCALE GENOMIC DNA]</scope>
</reference>
<sequence length="375" mass="39711">MAFSRLNLFLALLLLTPPHILAHHPRKQPPQDHTTQNLVTTIPATTLSGPSLVQFTSNASGLDGAKVSPINGSVFDWWYFDAVSSDGLSSVVIIFFTLPSAAFPLDNSPDVVSISFSANFANGSAFSTGLTATEAVIMTLGDGSVGRYVGANASWWGGSDMEWYDVGINAPEAGVVGRLKLKSVAPAHYPCGPVGPGQDMQILPHVGWSNAVPDADAIADFTLGGSPLAFSGPGYHDKNWGDQPFYSSVSSWYWGHGRLGPYSIVWFDALDITGTEYVSSYVAFDGRIVTATCSGISVRPTGANDTYPPTYSSGPPLGFYIEVDLGVEGVLQVNVTATVLTVAVEGLYYRWTGILEGGVKGGEVLSGAALWEEFP</sequence>
<dbReference type="InterPro" id="IPR057722">
    <property type="entry name" value="AsqO/PenF-like_C"/>
</dbReference>
<keyword evidence="1" id="KW-0732">Signal</keyword>
<dbReference type="SUPFAM" id="SSF159245">
    <property type="entry name" value="AttH-like"/>
    <property type="match status" value="1"/>
</dbReference>
<dbReference type="Pfam" id="PF24137">
    <property type="entry name" value="DA_N"/>
    <property type="match status" value="1"/>
</dbReference>
<name>A0A1W5D530_9LECA</name>
<evidence type="ECO:0000259" key="3">
    <source>
        <dbReference type="Pfam" id="PF25581"/>
    </source>
</evidence>
<keyword evidence="5" id="KW-1185">Reference proteome</keyword>
<evidence type="ECO:0000313" key="5">
    <source>
        <dbReference type="Proteomes" id="UP000192927"/>
    </source>
</evidence>
<dbReference type="InterPro" id="IPR056402">
    <property type="entry name" value="DA_N"/>
</dbReference>
<evidence type="ECO:0000256" key="1">
    <source>
        <dbReference type="SAM" id="SignalP"/>
    </source>
</evidence>
<dbReference type="Proteomes" id="UP000192927">
    <property type="component" value="Unassembled WGS sequence"/>
</dbReference>
<feature type="domain" description="AsqO/PenF-like C-terminal" evidence="3">
    <location>
        <begin position="247"/>
        <end position="374"/>
    </location>
</feature>
<feature type="domain" description="Diels-Alderase N-terminal" evidence="2">
    <location>
        <begin position="41"/>
        <end position="240"/>
    </location>
</feature>
<dbReference type="EMBL" id="FWEW01002274">
    <property type="protein sequence ID" value="SLM38141.1"/>
    <property type="molecule type" value="Genomic_DNA"/>
</dbReference>
<evidence type="ECO:0000259" key="2">
    <source>
        <dbReference type="Pfam" id="PF24137"/>
    </source>
</evidence>
<dbReference type="AlphaFoldDB" id="A0A1W5D530"/>
<protein>
    <submittedName>
        <fullName evidence="4">Hydroxyneurosporene synthase</fullName>
    </submittedName>
</protein>